<organism evidence="5 6">
    <name type="scientific">Clostridium carboxidivorans P7</name>
    <dbReference type="NCBI Taxonomy" id="536227"/>
    <lineage>
        <taxon>Bacteria</taxon>
        <taxon>Bacillati</taxon>
        <taxon>Bacillota</taxon>
        <taxon>Clostridia</taxon>
        <taxon>Eubacteriales</taxon>
        <taxon>Clostridiaceae</taxon>
        <taxon>Clostridium</taxon>
    </lineage>
</organism>
<evidence type="ECO:0000313" key="6">
    <source>
        <dbReference type="Proteomes" id="UP000004198"/>
    </source>
</evidence>
<dbReference type="InterPro" id="IPR038765">
    <property type="entry name" value="Papain-like_cys_pep_sf"/>
</dbReference>
<keyword evidence="1 2" id="KW-0732">Signal</keyword>
<comment type="caution">
    <text evidence="5">The sequence shown here is derived from an EMBL/GenBank/DDBJ whole genome shotgun (WGS) entry which is preliminary data.</text>
</comment>
<dbReference type="Proteomes" id="UP000004198">
    <property type="component" value="Unassembled WGS sequence"/>
</dbReference>
<feature type="chain" id="PRO_5009951024" evidence="2">
    <location>
        <begin position="27"/>
        <end position="512"/>
    </location>
</feature>
<dbReference type="PATRIC" id="fig|536227.13.peg.689"/>
<feature type="domain" description="BIG2" evidence="4">
    <location>
        <begin position="323"/>
        <end position="399"/>
    </location>
</feature>
<evidence type="ECO:0000256" key="1">
    <source>
        <dbReference type="ARBA" id="ARBA00022729"/>
    </source>
</evidence>
<dbReference type="InterPro" id="IPR052557">
    <property type="entry name" value="CAP/Cytokinesis_protein"/>
</dbReference>
<dbReference type="SUPFAM" id="SSF54001">
    <property type="entry name" value="Cysteine proteinases"/>
    <property type="match status" value="1"/>
</dbReference>
<keyword evidence="6" id="KW-1185">Reference proteome</keyword>
<dbReference type="AlphaFoldDB" id="C6PML4"/>
<dbReference type="eggNOG" id="COG5492">
    <property type="taxonomic scope" value="Bacteria"/>
</dbReference>
<dbReference type="KEGG" id="cck:Ccar_03270"/>
<evidence type="ECO:0000259" key="4">
    <source>
        <dbReference type="SMART" id="SM00635"/>
    </source>
</evidence>
<dbReference type="InterPro" id="IPR002931">
    <property type="entry name" value="Transglutaminase-like"/>
</dbReference>
<feature type="signal peptide" evidence="2">
    <location>
        <begin position="1"/>
        <end position="26"/>
    </location>
</feature>
<dbReference type="EMBL" id="ACVI01000001">
    <property type="protein sequence ID" value="EET89413.1"/>
    <property type="molecule type" value="Genomic_DNA"/>
</dbReference>
<sequence>MKINTKLPYSILIIFFIILSPTFVQASETKNIIEHYSYSTEVNDINKKYYNESIIAKNKKPFKLHNKQQINKTLFSYNNNNCNTIEQLEELTKDNILNKNTNFLIHYTGNLSDLSGLPNKVMTYVIAYDNYAGYSVNTCDTHSYGYDKNIDISFTVTYLLTRDEENWVDNKVDSILQNIIRDSMTQDQKEKAIHDYIISNVTYDETAKKNNPYDALHDGSTMCEGYALLACKMLNKAGIENLLILGKVDNSTINNHIWNLVNINGNWYHLDCTWDDPVPDIPNQVCYDYYNLTDDQLAKDHDWEMLKYPFANTKYNLSITNIPIKAVELDKHNITLKIGETTPLAATVLPSNASNNSIKWNFNAEGVIYFDGKTIKGVKPGTVYINAVSDDGNFKDTCVVTVTNEIADPADINDSTQLQERTNVDKDKSWKIKFNKNISTSSLNKDNVYVLDEFNNKVDINLKFDVNKDTLIVEPLKNYDSGKTYYLVINKKISSDSGKKMSKTGIMKFSIK</sequence>
<evidence type="ECO:0000256" key="2">
    <source>
        <dbReference type="SAM" id="SignalP"/>
    </source>
</evidence>
<dbReference type="PANTHER" id="PTHR46333:SF2">
    <property type="entry name" value="CYTOKINESIS PROTEIN 3"/>
    <property type="match status" value="1"/>
</dbReference>
<protein>
    <submittedName>
        <fullName evidence="5">Transglutaminase domain protein</fullName>
    </submittedName>
</protein>
<dbReference type="Pfam" id="PF01841">
    <property type="entry name" value="Transglut_core"/>
    <property type="match status" value="1"/>
</dbReference>
<dbReference type="Pfam" id="PF13205">
    <property type="entry name" value="Big_5"/>
    <property type="match status" value="1"/>
</dbReference>
<dbReference type="Gene3D" id="2.60.40.1080">
    <property type="match status" value="1"/>
</dbReference>
<dbReference type="SUPFAM" id="SSF49373">
    <property type="entry name" value="Invasin/intimin cell-adhesion fragments"/>
    <property type="match status" value="1"/>
</dbReference>
<evidence type="ECO:0000259" key="3">
    <source>
        <dbReference type="SMART" id="SM00460"/>
    </source>
</evidence>
<gene>
    <name evidence="5" type="ORF">CcarbDRAFT_0002</name>
</gene>
<dbReference type="Gene3D" id="2.60.40.1220">
    <property type="match status" value="1"/>
</dbReference>
<dbReference type="SMART" id="SM00635">
    <property type="entry name" value="BID_2"/>
    <property type="match status" value="1"/>
</dbReference>
<dbReference type="eggNOG" id="COG5279">
    <property type="taxonomic scope" value="Bacteria"/>
</dbReference>
<dbReference type="InterPro" id="IPR032812">
    <property type="entry name" value="SbsA_Ig"/>
</dbReference>
<dbReference type="RefSeq" id="WP_007058887.1">
    <property type="nucleotide sequence ID" value="NZ_ACVI01000001.1"/>
</dbReference>
<dbReference type="SMART" id="SM00460">
    <property type="entry name" value="TGc"/>
    <property type="match status" value="1"/>
</dbReference>
<dbReference type="GO" id="GO:0005737">
    <property type="term" value="C:cytoplasm"/>
    <property type="evidence" value="ECO:0007669"/>
    <property type="project" value="TreeGrafter"/>
</dbReference>
<feature type="domain" description="Transglutaminase-like" evidence="3">
    <location>
        <begin position="215"/>
        <end position="274"/>
    </location>
</feature>
<name>C6PML4_9CLOT</name>
<dbReference type="Gene3D" id="3.10.620.30">
    <property type="match status" value="1"/>
</dbReference>
<dbReference type="Pfam" id="PF02368">
    <property type="entry name" value="Big_2"/>
    <property type="match status" value="1"/>
</dbReference>
<dbReference type="STRING" id="536227.Ccar_03270"/>
<dbReference type="InterPro" id="IPR014755">
    <property type="entry name" value="Cu-Rt/internalin_Ig-like"/>
</dbReference>
<proteinExistence type="predicted"/>
<evidence type="ECO:0000313" key="5">
    <source>
        <dbReference type="EMBL" id="EET89413.1"/>
    </source>
</evidence>
<dbReference type="InterPro" id="IPR008964">
    <property type="entry name" value="Invasin/intimin_cell_adhesion"/>
</dbReference>
<dbReference type="PANTHER" id="PTHR46333">
    <property type="entry name" value="CYTOKINESIS PROTEIN 3"/>
    <property type="match status" value="1"/>
</dbReference>
<accession>C6PML4</accession>
<dbReference type="InterPro" id="IPR003343">
    <property type="entry name" value="Big_2"/>
</dbReference>
<reference evidence="5 6" key="1">
    <citation type="submission" date="2009-06" db="EMBL/GenBank/DDBJ databases">
        <title>The draft genome of Clostridium carboxidivorans P7.</title>
        <authorList>
            <consortium name="US DOE Joint Genome Institute (JGI-PGF)"/>
            <person name="Lucas S."/>
            <person name="Copeland A."/>
            <person name="Lapidus A."/>
            <person name="Glavina del Rio T."/>
            <person name="Tice H."/>
            <person name="Bruce D."/>
            <person name="Goodwin L."/>
            <person name="Pitluck S."/>
            <person name="Larimer F."/>
            <person name="Land M.L."/>
            <person name="Hauser L."/>
            <person name="Hemme C.L."/>
        </authorList>
    </citation>
    <scope>NUCLEOTIDE SEQUENCE [LARGE SCALE GENOMIC DNA]</scope>
    <source>
        <strain evidence="5 6">P7</strain>
    </source>
</reference>